<protein>
    <recommendedName>
        <fullName evidence="1">Anaphase-promoting complex subunit 2</fullName>
    </recommendedName>
</protein>
<dbReference type="Proteomes" id="UP000616769">
    <property type="component" value="Unassembled WGS sequence"/>
</dbReference>
<evidence type="ECO:0000313" key="10">
    <source>
        <dbReference type="EnsemblMetazoa" id="KAF7487825.1"/>
    </source>
</evidence>
<feature type="domain" description="Cullin family profile" evidence="7">
    <location>
        <begin position="484"/>
        <end position="685"/>
    </location>
</feature>
<dbReference type="PROSITE" id="PS50069">
    <property type="entry name" value="CULLIN_2"/>
    <property type="match status" value="1"/>
</dbReference>
<evidence type="ECO:0000313" key="8">
    <source>
        <dbReference type="EMBL" id="KAF7487825.1"/>
    </source>
</evidence>
<dbReference type="EMBL" id="JXLN01003884">
    <property type="protein sequence ID" value="KPM03045.1"/>
    <property type="molecule type" value="Genomic_DNA"/>
</dbReference>
<dbReference type="SMART" id="SM01013">
    <property type="entry name" value="APC2"/>
    <property type="match status" value="1"/>
</dbReference>
<organism evidence="9 12">
    <name type="scientific">Sarcoptes scabiei</name>
    <name type="common">Itch mite</name>
    <name type="synonym">Acarus scabiei</name>
    <dbReference type="NCBI Taxonomy" id="52283"/>
    <lineage>
        <taxon>Eukaryota</taxon>
        <taxon>Metazoa</taxon>
        <taxon>Ecdysozoa</taxon>
        <taxon>Arthropoda</taxon>
        <taxon>Chelicerata</taxon>
        <taxon>Arachnida</taxon>
        <taxon>Acari</taxon>
        <taxon>Acariformes</taxon>
        <taxon>Sarcoptiformes</taxon>
        <taxon>Astigmata</taxon>
        <taxon>Psoroptidia</taxon>
        <taxon>Sarcoptoidea</taxon>
        <taxon>Sarcoptidae</taxon>
        <taxon>Sarcoptinae</taxon>
        <taxon>Sarcoptes</taxon>
    </lineage>
</organism>
<dbReference type="GO" id="GO:0051301">
    <property type="term" value="P:cell division"/>
    <property type="evidence" value="ECO:0007669"/>
    <property type="project" value="UniProtKB-KW"/>
</dbReference>
<dbReference type="InterPro" id="IPR036390">
    <property type="entry name" value="WH_DNA-bd_sf"/>
</dbReference>
<proteinExistence type="inferred from homology"/>
<keyword evidence="4" id="KW-0833">Ubl conjugation pathway</keyword>
<evidence type="ECO:0000259" key="7">
    <source>
        <dbReference type="PROSITE" id="PS50069"/>
    </source>
</evidence>
<dbReference type="OrthoDB" id="5581181at2759"/>
<dbReference type="InterPro" id="IPR044554">
    <property type="entry name" value="ANAPC2"/>
</dbReference>
<evidence type="ECO:0000313" key="12">
    <source>
        <dbReference type="Proteomes" id="UP000616769"/>
    </source>
</evidence>
<dbReference type="InterPro" id="IPR059120">
    <property type="entry name" value="Cullin-like_AB"/>
</dbReference>
<keyword evidence="11" id="KW-1185">Reference proteome</keyword>
<reference evidence="11" key="2">
    <citation type="journal article" date="2020" name="PLoS Negl. Trop. Dis.">
        <title>High-quality nuclear genome for Sarcoptes scabiei-A critical resource for a neglected parasite.</title>
        <authorList>
            <person name="Korhonen P.K."/>
            <person name="Gasser R.B."/>
            <person name="Ma G."/>
            <person name="Wang T."/>
            <person name="Stroehlein A.J."/>
            <person name="Young N.D."/>
            <person name="Ang C.S."/>
            <person name="Fernando D.D."/>
            <person name="Lu H.C."/>
            <person name="Taylor S."/>
            <person name="Reynolds S.L."/>
            <person name="Mofiz E."/>
            <person name="Najaraj S.H."/>
            <person name="Gowda H."/>
            <person name="Madugundu A."/>
            <person name="Renuse S."/>
            <person name="Holt D."/>
            <person name="Pandey A."/>
            <person name="Papenfuss A.T."/>
            <person name="Fischer K."/>
        </authorList>
    </citation>
    <scope>NUCLEOTIDE SEQUENCE [LARGE SCALE GENOMIC DNA]</scope>
</reference>
<keyword evidence="2" id="KW-0132">Cell division</keyword>
<dbReference type="GO" id="GO:0006511">
    <property type="term" value="P:ubiquitin-dependent protein catabolic process"/>
    <property type="evidence" value="ECO:0007669"/>
    <property type="project" value="InterPro"/>
</dbReference>
<dbReference type="GO" id="GO:0031625">
    <property type="term" value="F:ubiquitin protein ligase binding"/>
    <property type="evidence" value="ECO:0007669"/>
    <property type="project" value="InterPro"/>
</dbReference>
<gene>
    <name evidence="9" type="ORF">QR98_0014740</name>
    <name evidence="8" type="ORF">SSS_9134</name>
</gene>
<reference evidence="10" key="4">
    <citation type="submission" date="2022-06" db="UniProtKB">
        <authorList>
            <consortium name="EnsemblMetazoa"/>
        </authorList>
    </citation>
    <scope>IDENTIFICATION</scope>
</reference>
<evidence type="ECO:0000313" key="9">
    <source>
        <dbReference type="EMBL" id="KPM03045.1"/>
    </source>
</evidence>
<evidence type="ECO:0000256" key="2">
    <source>
        <dbReference type="ARBA" id="ARBA00022618"/>
    </source>
</evidence>
<evidence type="ECO:0000256" key="4">
    <source>
        <dbReference type="ARBA" id="ARBA00022786"/>
    </source>
</evidence>
<dbReference type="InterPro" id="IPR014786">
    <property type="entry name" value="ANAPC2_C"/>
</dbReference>
<dbReference type="PANTHER" id="PTHR45957">
    <property type="entry name" value="ANAPHASE-PROMOTING COMPLEX SUBUNIT 2"/>
    <property type="match status" value="1"/>
</dbReference>
<dbReference type="Gene3D" id="1.10.10.10">
    <property type="entry name" value="Winged helix-like DNA-binding domain superfamily/Winged helix DNA-binding domain"/>
    <property type="match status" value="1"/>
</dbReference>
<reference evidence="8" key="3">
    <citation type="submission" date="2020-01" db="EMBL/GenBank/DDBJ databases">
        <authorList>
            <person name="Korhonen P.K.K."/>
            <person name="Guangxu M.G."/>
            <person name="Wang T.W."/>
            <person name="Stroehlein A.J.S."/>
            <person name="Young N.D."/>
            <person name="Ang C.-S.A."/>
            <person name="Fernando D.W.F."/>
            <person name="Lu H.L."/>
            <person name="Taylor S.T."/>
            <person name="Ehtesham M.E.M."/>
            <person name="Najaraj S.H.N."/>
            <person name="Harsha G.H.G."/>
            <person name="Madugundu A.M."/>
            <person name="Renuse S.R."/>
            <person name="Holt D.H."/>
            <person name="Pandey A.P."/>
            <person name="Papenfuss A.P."/>
            <person name="Gasser R.B.G."/>
            <person name="Fischer K.F."/>
        </authorList>
    </citation>
    <scope>NUCLEOTIDE SEQUENCE</scope>
    <source>
        <strain evidence="8">SSS_KF_BRIS2020</strain>
    </source>
</reference>
<dbReference type="GO" id="GO:0070979">
    <property type="term" value="P:protein K11-linked ubiquitination"/>
    <property type="evidence" value="ECO:0007669"/>
    <property type="project" value="TreeGrafter"/>
</dbReference>
<evidence type="ECO:0000256" key="1">
    <source>
        <dbReference type="ARBA" id="ARBA00016068"/>
    </source>
</evidence>
<dbReference type="GO" id="GO:0005680">
    <property type="term" value="C:anaphase-promoting complex"/>
    <property type="evidence" value="ECO:0007669"/>
    <property type="project" value="TreeGrafter"/>
</dbReference>
<sequence length="821" mass="96105">MGDLLEPLIAILKLNHHYPTAFVIDPASHQWKQCQSLIRSIQNDLETFSVFVGYYVECYRRYLVKALKVFWKDFNDQITDQESIPSHIYIFEKIYQLHQLIIHWIENPLIETIIDPSESTSFIKKLHSILYTIFIAEMPLIFSSLLFDLFTFSFEVFNTHPETSMTEKKSKFASCSICKFQKNNIENSCHCETLSEGFDPFLKNLKKLGVFHFLCDDIIKTVLYNSIETYISGLCKEKNFDISCLSLTCTWFENTVTNWIKRIYGDGSINDSKISIHLKSQRCLKADDNLDDENKSNDIDSQSNDKVEHIDINKIKNFITNTYIYSRMKQLFDIIIDFPYSEPSLLDLHECIKLEPFYQEKFTKSLKVALEVRLLHAGVPTSDIIEAYITSIKALKLLDPQGMILQIVCQPIRTYLRTRDDTVRCIITILTNDSLVNFENTRGEDIIKDNQNEDEVIYESWKSWKPQSMCASKLSSSVINSDIISMLIDIFDSKELFIQEYQRLLAQKLILNRDINLDFEIRNLEVLSLRFGESELHNCEVMLKDLRDSERINSRISSNEFDDLISNVKNQFPINGLILSEQFWPENLGFSQNEIKNFKLPKELEEMFSSYKEAFEAVKVNRTLIWHYQLGTVELEIEFKDKTQEFSVRPIQAAIIYLFQKQNQWKFSAISQELDVLPSILRRSIFYWKNIGVLREIENDCFEIVENSPSLHKPNPLSDQFNPISTDFDMFLDDEESMNETKNENNLQVFWNFIDNMLKNLHALPLERIYSILKMFNMQSPEIENLSIHELRHFLDGKVTEGKLICINGQYDLNTTVLEAE</sequence>
<keyword evidence="5" id="KW-0131">Cell cycle</keyword>
<dbReference type="InterPro" id="IPR036388">
    <property type="entry name" value="WH-like_DNA-bd_sf"/>
</dbReference>
<evidence type="ECO:0000256" key="5">
    <source>
        <dbReference type="ARBA" id="ARBA00023306"/>
    </source>
</evidence>
<comment type="similarity">
    <text evidence="6">Belongs to the cullin family.</text>
</comment>
<dbReference type="EnsemblMetazoa" id="SSS_9134s_mrna">
    <property type="protein sequence ID" value="KAF7487825.1"/>
    <property type="gene ID" value="SSS_9134"/>
</dbReference>
<dbReference type="Pfam" id="PF08672">
    <property type="entry name" value="ANAPC2"/>
    <property type="match status" value="1"/>
</dbReference>
<dbReference type="Gene3D" id="3.30.230.130">
    <property type="entry name" value="Cullin, Chain C, Domain 2"/>
    <property type="match status" value="1"/>
</dbReference>
<dbReference type="SUPFAM" id="SSF46785">
    <property type="entry name" value="Winged helix' DNA-binding domain"/>
    <property type="match status" value="1"/>
</dbReference>
<dbReference type="SMART" id="SM00182">
    <property type="entry name" value="CULLIN"/>
    <property type="match status" value="1"/>
</dbReference>
<evidence type="ECO:0000256" key="6">
    <source>
        <dbReference type="PROSITE-ProRule" id="PRU00330"/>
    </source>
</evidence>
<evidence type="ECO:0000256" key="3">
    <source>
        <dbReference type="ARBA" id="ARBA00022776"/>
    </source>
</evidence>
<dbReference type="Proteomes" id="UP000070412">
    <property type="component" value="Unassembled WGS sequence"/>
</dbReference>
<dbReference type="GO" id="GO:0007091">
    <property type="term" value="P:metaphase/anaphase transition of mitotic cell cycle"/>
    <property type="evidence" value="ECO:0007669"/>
    <property type="project" value="TreeGrafter"/>
</dbReference>
<accession>A0A131ZXM5</accession>
<dbReference type="PANTHER" id="PTHR45957:SF1">
    <property type="entry name" value="ANAPHASE-PROMOTING COMPLEX SUBUNIT 2"/>
    <property type="match status" value="1"/>
</dbReference>
<dbReference type="InterPro" id="IPR036317">
    <property type="entry name" value="Cullin_homology_sf"/>
</dbReference>
<dbReference type="SUPFAM" id="SSF75632">
    <property type="entry name" value="Cullin homology domain"/>
    <property type="match status" value="1"/>
</dbReference>
<keyword evidence="3" id="KW-0498">Mitosis</keyword>
<dbReference type="AlphaFoldDB" id="A0A131ZXM5"/>
<dbReference type="VEuPathDB" id="VectorBase:SSCA001585"/>
<reference evidence="9 12" key="1">
    <citation type="journal article" date="2015" name="Parasit. Vectors">
        <title>Draft genome of the scabies mite.</title>
        <authorList>
            <person name="Rider S.D.Jr."/>
            <person name="Morgan M.S."/>
            <person name="Arlian L.G."/>
        </authorList>
    </citation>
    <scope>NUCLEOTIDE SEQUENCE [LARGE SCALE GENOMIC DNA]</scope>
    <source>
        <strain evidence="9">Arlian Lab</strain>
    </source>
</reference>
<dbReference type="InterPro" id="IPR057975">
    <property type="entry name" value="TPR_ANAPC2"/>
</dbReference>
<dbReference type="InterPro" id="IPR016158">
    <property type="entry name" value="Cullin_homology"/>
</dbReference>
<evidence type="ECO:0000313" key="11">
    <source>
        <dbReference type="Proteomes" id="UP000070412"/>
    </source>
</evidence>
<dbReference type="Gene3D" id="1.20.1310.10">
    <property type="entry name" value="Cullin Repeats"/>
    <property type="match status" value="1"/>
</dbReference>
<dbReference type="Pfam" id="PF26557">
    <property type="entry name" value="Cullin_AB"/>
    <property type="match status" value="1"/>
</dbReference>
<dbReference type="EMBL" id="WVUK01000066">
    <property type="protein sequence ID" value="KAF7487825.1"/>
    <property type="molecule type" value="Genomic_DNA"/>
</dbReference>
<dbReference type="Pfam" id="PF25773">
    <property type="entry name" value="TPR_ANAPC2"/>
    <property type="match status" value="1"/>
</dbReference>
<name>A0A131ZXM5_SARSC</name>